<accession>A0A841SUQ7</accession>
<evidence type="ECO:0000313" key="4">
    <source>
        <dbReference type="Proteomes" id="UP000535838"/>
    </source>
</evidence>
<feature type="region of interest" description="Disordered" evidence="1">
    <location>
        <begin position="640"/>
        <end position="694"/>
    </location>
</feature>
<keyword evidence="4" id="KW-1185">Reference proteome</keyword>
<evidence type="ECO:0000313" key="3">
    <source>
        <dbReference type="EMBL" id="MBB6633938.1"/>
    </source>
</evidence>
<protein>
    <submittedName>
        <fullName evidence="3">LysM peptidoglycan-binding domain-containing protein</fullName>
    </submittedName>
</protein>
<organism evidence="3 4">
    <name type="scientific">Cohnella thailandensis</name>
    <dbReference type="NCBI Taxonomy" id="557557"/>
    <lineage>
        <taxon>Bacteria</taxon>
        <taxon>Bacillati</taxon>
        <taxon>Bacillota</taxon>
        <taxon>Bacilli</taxon>
        <taxon>Bacillales</taxon>
        <taxon>Paenibacillaceae</taxon>
        <taxon>Cohnella</taxon>
    </lineage>
</organism>
<gene>
    <name evidence="3" type="ORF">H7B67_07440</name>
</gene>
<evidence type="ECO:0000256" key="1">
    <source>
        <dbReference type="SAM" id="MobiDB-lite"/>
    </source>
</evidence>
<evidence type="ECO:0000259" key="2">
    <source>
        <dbReference type="PROSITE" id="PS51782"/>
    </source>
</evidence>
<comment type="caution">
    <text evidence="3">The sequence shown here is derived from an EMBL/GenBank/DDBJ whole genome shotgun (WGS) entry which is preliminary data.</text>
</comment>
<feature type="compositionally biased region" description="Basic residues" evidence="1">
    <location>
        <begin position="666"/>
        <end position="687"/>
    </location>
</feature>
<feature type="domain" description="LysM" evidence="2">
    <location>
        <begin position="59"/>
        <end position="104"/>
    </location>
</feature>
<dbReference type="CDD" id="cd00118">
    <property type="entry name" value="LysM"/>
    <property type="match status" value="2"/>
</dbReference>
<dbReference type="EMBL" id="JACJVQ010000005">
    <property type="protein sequence ID" value="MBB6633938.1"/>
    <property type="molecule type" value="Genomic_DNA"/>
</dbReference>
<dbReference type="SUPFAM" id="SSF54106">
    <property type="entry name" value="LysM domain"/>
    <property type="match status" value="2"/>
</dbReference>
<dbReference type="InterPro" id="IPR036779">
    <property type="entry name" value="LysM_dom_sf"/>
</dbReference>
<dbReference type="RefSeq" id="WP_185119144.1">
    <property type="nucleotide sequence ID" value="NZ_JACJVQ010000005.1"/>
</dbReference>
<dbReference type="AlphaFoldDB" id="A0A841SUQ7"/>
<sequence length="694" mass="72366">MKIHMVKKGDSLHGIAQKYGVTTEELLQANPDIANPDVIDVGMKVKIPMPAKPAYEIMHQHTVSQGDTLWKLSKAWGIPLDTMIKANPQLKNPNVLLTGEVVNIPKVNASGEGGGSGVVATPVPSTGASQGNWWPGGKANTGAMPGTEDMPGHDHKKNTGVMPLPQPVPPVLETPVAPAPEPAPVVPAPAPYPVPQPVYQETHHHHHHYGPVHAEHGSADLFKQYPIPPVEAIAPMAMEPYPEHEHKHEAAVEYGKGQEYGHYGHVSYGKEIHGHEGYGHESYGHEGFGKEKHGHEGYGHEGYGKEKYGHEGYGHEGYGKEKHGHEGYGNVGHVSYGHEGYGKESYGHEGYGKESYGHEGYGHGHEGYGKAHGHEYGGGHVADIGAGFGSSYGSSSSYGSGYGGLGHEQGYPPIPGIGAVPLNFPTEALAGTYASTKGHGWTGSQEIMPYSSFFPGAATPFVSPAAGSGAPVYQPASAVSPASFAPTAFAPATYQPCGCSGSTPQWPGAGTSISPAGIAPYANPGVPYPGTFAPTSFAPTAVSPASFAPQAFPTTSHYGVPGGSPVFPGMNAVPFTSVSPAADVSPLAATPLMDSMPGYGYPDYPGTNPYAGGVSDFGPIPPIPTIPPLGTPIGPVGTVGPIRDETQEAAPEVKVNAKASEPSKKPAAKAKVKAKSSPRPKASKRKQSLPWVNW</sequence>
<dbReference type="PANTHER" id="PTHR33734">
    <property type="entry name" value="LYSM DOMAIN-CONTAINING GPI-ANCHORED PROTEIN 2"/>
    <property type="match status" value="1"/>
</dbReference>
<reference evidence="3 4" key="1">
    <citation type="submission" date="2020-08" db="EMBL/GenBank/DDBJ databases">
        <title>Cohnella phylogeny.</title>
        <authorList>
            <person name="Dunlap C."/>
        </authorList>
    </citation>
    <scope>NUCLEOTIDE SEQUENCE [LARGE SCALE GENOMIC DNA]</scope>
    <source>
        <strain evidence="3 4">DSM 25241</strain>
    </source>
</reference>
<name>A0A841SUQ7_9BACL</name>
<dbReference type="Proteomes" id="UP000535838">
    <property type="component" value="Unassembled WGS sequence"/>
</dbReference>
<dbReference type="SMART" id="SM00257">
    <property type="entry name" value="LysM"/>
    <property type="match status" value="2"/>
</dbReference>
<dbReference type="Pfam" id="PF01476">
    <property type="entry name" value="LysM"/>
    <property type="match status" value="2"/>
</dbReference>
<dbReference type="PANTHER" id="PTHR33734:SF22">
    <property type="entry name" value="MEMBRANE-BOUND LYTIC MUREIN TRANSGLYCOSYLASE D"/>
    <property type="match status" value="1"/>
</dbReference>
<dbReference type="InterPro" id="IPR018392">
    <property type="entry name" value="LysM"/>
</dbReference>
<proteinExistence type="predicted"/>
<dbReference type="Gene3D" id="3.10.350.10">
    <property type="entry name" value="LysM domain"/>
    <property type="match status" value="2"/>
</dbReference>
<dbReference type="PROSITE" id="PS51782">
    <property type="entry name" value="LYSM"/>
    <property type="match status" value="2"/>
</dbReference>
<feature type="domain" description="LysM" evidence="2">
    <location>
        <begin position="2"/>
        <end position="47"/>
    </location>
</feature>